<dbReference type="Proteomes" id="UP000516384">
    <property type="component" value="Chromosome"/>
</dbReference>
<dbReference type="Gene3D" id="3.30.70.100">
    <property type="match status" value="1"/>
</dbReference>
<evidence type="ECO:0000313" key="1">
    <source>
        <dbReference type="EMBL" id="QNR70089.1"/>
    </source>
</evidence>
<reference evidence="1 2" key="1">
    <citation type="submission" date="2020-09" db="EMBL/GenBank/DDBJ databases">
        <title>Characterization of Paenibacillus peoriae strain ZF390 with broad-spectrum antimicrobial activity as a potential biocontrol agent.</title>
        <authorList>
            <person name="Li L."/>
            <person name="Zhao Y."/>
            <person name="Li B."/>
            <person name="Xie X."/>
        </authorList>
    </citation>
    <scope>NUCLEOTIDE SEQUENCE [LARGE SCALE GENOMIC DNA]</scope>
    <source>
        <strain evidence="1 2">ZF390</strain>
    </source>
</reference>
<dbReference type="SUPFAM" id="SSF54909">
    <property type="entry name" value="Dimeric alpha+beta barrel"/>
    <property type="match status" value="1"/>
</dbReference>
<name>A0A7H0YG81_9BACL</name>
<gene>
    <name evidence="1" type="ORF">IAQ67_08180</name>
</gene>
<dbReference type="EMBL" id="CP061172">
    <property type="protein sequence ID" value="QNR70089.1"/>
    <property type="molecule type" value="Genomic_DNA"/>
</dbReference>
<evidence type="ECO:0000313" key="2">
    <source>
        <dbReference type="Proteomes" id="UP000516384"/>
    </source>
</evidence>
<accession>A0A7H0YG81</accession>
<sequence>MRKINKFILKTAKDKIDFKVWSATDICQKWWTYMKPLMETNPDDSPVSRNFKEVFYLE</sequence>
<dbReference type="AlphaFoldDB" id="A0A7H0YG81"/>
<organism evidence="1 2">
    <name type="scientific">Paenibacillus peoriae</name>
    <dbReference type="NCBI Taxonomy" id="59893"/>
    <lineage>
        <taxon>Bacteria</taxon>
        <taxon>Bacillati</taxon>
        <taxon>Bacillota</taxon>
        <taxon>Bacilli</taxon>
        <taxon>Bacillales</taxon>
        <taxon>Paenibacillaceae</taxon>
        <taxon>Paenibacillus</taxon>
    </lineage>
</organism>
<proteinExistence type="predicted"/>
<dbReference type="InterPro" id="IPR011008">
    <property type="entry name" value="Dimeric_a/b-barrel"/>
</dbReference>
<dbReference type="InterPro" id="IPR008000">
    <property type="entry name" value="Rham/fucose_mutarotase"/>
</dbReference>
<dbReference type="EC" id="5.1.3.32" evidence="1"/>
<protein>
    <submittedName>
        <fullName evidence="1">L-rhamnose mutarotase</fullName>
        <ecNumber evidence="1">5.1.3.32</ecNumber>
    </submittedName>
</protein>
<dbReference type="GO" id="GO:0062192">
    <property type="term" value="F:L-rhamnose mutarotase activity"/>
    <property type="evidence" value="ECO:0007669"/>
    <property type="project" value="UniProtKB-EC"/>
</dbReference>
<keyword evidence="1" id="KW-0413">Isomerase</keyword>
<dbReference type="Pfam" id="PF05336">
    <property type="entry name" value="rhaM"/>
    <property type="match status" value="1"/>
</dbReference>